<dbReference type="EMBL" id="JBHUHQ010000015">
    <property type="protein sequence ID" value="MFD2044366.1"/>
    <property type="molecule type" value="Genomic_DNA"/>
</dbReference>
<evidence type="ECO:0000313" key="3">
    <source>
        <dbReference type="Proteomes" id="UP001597383"/>
    </source>
</evidence>
<keyword evidence="1" id="KW-0472">Membrane</keyword>
<sequence>MEIVRIVLPIAITGGVVLFVVKRLEHKHKLGNLGKKKTNKAQNLLDSLIPMGMLFGCLIGVISGMFSPISPLTTISLGTVIGYLLGYFAYEIYSKIGDSPS</sequence>
<feature type="transmembrane region" description="Helical" evidence="1">
    <location>
        <begin position="44"/>
        <end position="66"/>
    </location>
</feature>
<keyword evidence="3" id="KW-1185">Reference proteome</keyword>
<name>A0ABW4W033_9BACI</name>
<evidence type="ECO:0008006" key="4">
    <source>
        <dbReference type="Google" id="ProtNLM"/>
    </source>
</evidence>
<feature type="transmembrane region" description="Helical" evidence="1">
    <location>
        <begin position="72"/>
        <end position="90"/>
    </location>
</feature>
<comment type="caution">
    <text evidence="2">The sequence shown here is derived from an EMBL/GenBank/DDBJ whole genome shotgun (WGS) entry which is preliminary data.</text>
</comment>
<evidence type="ECO:0000256" key="1">
    <source>
        <dbReference type="SAM" id="Phobius"/>
    </source>
</evidence>
<reference evidence="3" key="1">
    <citation type="journal article" date="2019" name="Int. J. Syst. Evol. Microbiol.">
        <title>The Global Catalogue of Microorganisms (GCM) 10K type strain sequencing project: providing services to taxonomists for standard genome sequencing and annotation.</title>
        <authorList>
            <consortium name="The Broad Institute Genomics Platform"/>
            <consortium name="The Broad Institute Genome Sequencing Center for Infectious Disease"/>
            <person name="Wu L."/>
            <person name="Ma J."/>
        </authorList>
    </citation>
    <scope>NUCLEOTIDE SEQUENCE [LARGE SCALE GENOMIC DNA]</scope>
    <source>
        <strain evidence="3">R28</strain>
    </source>
</reference>
<keyword evidence="1" id="KW-1133">Transmembrane helix</keyword>
<protein>
    <recommendedName>
        <fullName evidence="4">Group-specific protein</fullName>
    </recommendedName>
</protein>
<dbReference type="RefSeq" id="WP_377556470.1">
    <property type="nucleotide sequence ID" value="NZ_JBHUHQ010000015.1"/>
</dbReference>
<keyword evidence="1" id="KW-0812">Transmembrane</keyword>
<accession>A0ABW4W033</accession>
<evidence type="ECO:0000313" key="2">
    <source>
        <dbReference type="EMBL" id="MFD2044366.1"/>
    </source>
</evidence>
<feature type="transmembrane region" description="Helical" evidence="1">
    <location>
        <begin position="6"/>
        <end position="24"/>
    </location>
</feature>
<dbReference type="Proteomes" id="UP001597383">
    <property type="component" value="Unassembled WGS sequence"/>
</dbReference>
<gene>
    <name evidence="2" type="ORF">ACFSJF_08825</name>
</gene>
<proteinExistence type="predicted"/>
<organism evidence="2 3">
    <name type="scientific">Ornithinibacillus salinisoli</name>
    <dbReference type="NCBI Taxonomy" id="1848459"/>
    <lineage>
        <taxon>Bacteria</taxon>
        <taxon>Bacillati</taxon>
        <taxon>Bacillota</taxon>
        <taxon>Bacilli</taxon>
        <taxon>Bacillales</taxon>
        <taxon>Bacillaceae</taxon>
        <taxon>Ornithinibacillus</taxon>
    </lineage>
</organism>